<evidence type="ECO:0000313" key="2">
    <source>
        <dbReference type="EMBL" id="KAJ7223384.1"/>
    </source>
</evidence>
<reference evidence="2" key="1">
    <citation type="submission" date="2023-03" db="EMBL/GenBank/DDBJ databases">
        <title>Massive genome expansion in bonnet fungi (Mycena s.s.) driven by repeated elements and novel gene families across ecological guilds.</title>
        <authorList>
            <consortium name="Lawrence Berkeley National Laboratory"/>
            <person name="Harder C.B."/>
            <person name="Miyauchi S."/>
            <person name="Viragh M."/>
            <person name="Kuo A."/>
            <person name="Thoen E."/>
            <person name="Andreopoulos B."/>
            <person name="Lu D."/>
            <person name="Skrede I."/>
            <person name="Drula E."/>
            <person name="Henrissat B."/>
            <person name="Morin E."/>
            <person name="Kohler A."/>
            <person name="Barry K."/>
            <person name="LaButti K."/>
            <person name="Morin E."/>
            <person name="Salamov A."/>
            <person name="Lipzen A."/>
            <person name="Mereny Z."/>
            <person name="Hegedus B."/>
            <person name="Baldrian P."/>
            <person name="Stursova M."/>
            <person name="Weitz H."/>
            <person name="Taylor A."/>
            <person name="Grigoriev I.V."/>
            <person name="Nagy L.G."/>
            <person name="Martin F."/>
            <person name="Kauserud H."/>
        </authorList>
    </citation>
    <scope>NUCLEOTIDE SEQUENCE</scope>
    <source>
        <strain evidence="2">9144</strain>
    </source>
</reference>
<gene>
    <name evidence="2" type="ORF">GGX14DRAFT_387704</name>
</gene>
<dbReference type="Proteomes" id="UP001219525">
    <property type="component" value="Unassembled WGS sequence"/>
</dbReference>
<dbReference type="EMBL" id="JARJCW010000006">
    <property type="protein sequence ID" value="KAJ7223384.1"/>
    <property type="molecule type" value="Genomic_DNA"/>
</dbReference>
<feature type="compositionally biased region" description="Polar residues" evidence="1">
    <location>
        <begin position="102"/>
        <end position="112"/>
    </location>
</feature>
<accession>A0AAD7E196</accession>
<dbReference type="AlphaFoldDB" id="A0AAD7E196"/>
<keyword evidence="3" id="KW-1185">Reference proteome</keyword>
<feature type="region of interest" description="Disordered" evidence="1">
    <location>
        <begin position="1"/>
        <end position="21"/>
    </location>
</feature>
<protein>
    <submittedName>
        <fullName evidence="2">Uncharacterized protein</fullName>
    </submittedName>
</protein>
<feature type="region of interest" description="Disordered" evidence="1">
    <location>
        <begin position="87"/>
        <end position="112"/>
    </location>
</feature>
<name>A0AAD7E196_9AGAR</name>
<comment type="caution">
    <text evidence="2">The sequence shown here is derived from an EMBL/GenBank/DDBJ whole genome shotgun (WGS) entry which is preliminary data.</text>
</comment>
<sequence>MYHADKLPPYTPAGEKEDTRGQVAWRSLSQLASSRIALACRWRRSRFQKRYFQIFTRSAIGLLALIRFYVRFVEKREAIPIRNPKSISGETPFPCNRPGTPFGQTSATLVGR</sequence>
<organism evidence="2 3">
    <name type="scientific">Mycena pura</name>
    <dbReference type="NCBI Taxonomy" id="153505"/>
    <lineage>
        <taxon>Eukaryota</taxon>
        <taxon>Fungi</taxon>
        <taxon>Dikarya</taxon>
        <taxon>Basidiomycota</taxon>
        <taxon>Agaricomycotina</taxon>
        <taxon>Agaricomycetes</taxon>
        <taxon>Agaricomycetidae</taxon>
        <taxon>Agaricales</taxon>
        <taxon>Marasmiineae</taxon>
        <taxon>Mycenaceae</taxon>
        <taxon>Mycena</taxon>
    </lineage>
</organism>
<evidence type="ECO:0000313" key="3">
    <source>
        <dbReference type="Proteomes" id="UP001219525"/>
    </source>
</evidence>
<proteinExistence type="predicted"/>
<evidence type="ECO:0000256" key="1">
    <source>
        <dbReference type="SAM" id="MobiDB-lite"/>
    </source>
</evidence>